<dbReference type="EMBL" id="GBRH01173490">
    <property type="protein sequence ID" value="JAE24406.1"/>
    <property type="molecule type" value="Transcribed_RNA"/>
</dbReference>
<sequence length="87" mass="9038">MFYVGPVVPSHGTSGQFNCSNQFLLLPVGNFANITGAENMSASCNVANITGAENMSASCNVALPLVHIGVCIMATINCASQLMQTKD</sequence>
<name>A0A0A9GPD5_ARUDO</name>
<organism evidence="1">
    <name type="scientific">Arundo donax</name>
    <name type="common">Giant reed</name>
    <name type="synonym">Donax arundinaceus</name>
    <dbReference type="NCBI Taxonomy" id="35708"/>
    <lineage>
        <taxon>Eukaryota</taxon>
        <taxon>Viridiplantae</taxon>
        <taxon>Streptophyta</taxon>
        <taxon>Embryophyta</taxon>
        <taxon>Tracheophyta</taxon>
        <taxon>Spermatophyta</taxon>
        <taxon>Magnoliopsida</taxon>
        <taxon>Liliopsida</taxon>
        <taxon>Poales</taxon>
        <taxon>Poaceae</taxon>
        <taxon>PACMAD clade</taxon>
        <taxon>Arundinoideae</taxon>
        <taxon>Arundineae</taxon>
        <taxon>Arundo</taxon>
    </lineage>
</organism>
<protein>
    <submittedName>
        <fullName evidence="1">Uncharacterized protein</fullName>
    </submittedName>
</protein>
<accession>A0A0A9GPD5</accession>
<proteinExistence type="predicted"/>
<reference evidence="1" key="1">
    <citation type="submission" date="2014-09" db="EMBL/GenBank/DDBJ databases">
        <authorList>
            <person name="Magalhaes I.L.F."/>
            <person name="Oliveira U."/>
            <person name="Santos F.R."/>
            <person name="Vidigal T.H.D.A."/>
            <person name="Brescovit A.D."/>
            <person name="Santos A.J."/>
        </authorList>
    </citation>
    <scope>NUCLEOTIDE SEQUENCE</scope>
    <source>
        <tissue evidence="1">Shoot tissue taken approximately 20 cm above the soil surface</tissue>
    </source>
</reference>
<reference evidence="1" key="2">
    <citation type="journal article" date="2015" name="Data Brief">
        <title>Shoot transcriptome of the giant reed, Arundo donax.</title>
        <authorList>
            <person name="Barrero R.A."/>
            <person name="Guerrero F.D."/>
            <person name="Moolhuijzen P."/>
            <person name="Goolsby J.A."/>
            <person name="Tidwell J."/>
            <person name="Bellgard S.E."/>
            <person name="Bellgard M.I."/>
        </authorList>
    </citation>
    <scope>NUCLEOTIDE SEQUENCE</scope>
    <source>
        <tissue evidence="1">Shoot tissue taken approximately 20 cm above the soil surface</tissue>
    </source>
</reference>
<evidence type="ECO:0000313" key="1">
    <source>
        <dbReference type="EMBL" id="JAE24406.1"/>
    </source>
</evidence>
<dbReference type="AlphaFoldDB" id="A0A0A9GPD5"/>